<reference evidence="2 3" key="1">
    <citation type="journal article" date="2017" name="PLoS Biol.">
        <title>The sea cucumber genome provides insights into morphological evolution and visceral regeneration.</title>
        <authorList>
            <person name="Zhang X."/>
            <person name="Sun L."/>
            <person name="Yuan J."/>
            <person name="Sun Y."/>
            <person name="Gao Y."/>
            <person name="Zhang L."/>
            <person name="Li S."/>
            <person name="Dai H."/>
            <person name="Hamel J.F."/>
            <person name="Liu C."/>
            <person name="Yu Y."/>
            <person name="Liu S."/>
            <person name="Lin W."/>
            <person name="Guo K."/>
            <person name="Jin S."/>
            <person name="Xu P."/>
            <person name="Storey K.B."/>
            <person name="Huan P."/>
            <person name="Zhang T."/>
            <person name="Zhou Y."/>
            <person name="Zhang J."/>
            <person name="Lin C."/>
            <person name="Li X."/>
            <person name="Xing L."/>
            <person name="Huo D."/>
            <person name="Sun M."/>
            <person name="Wang L."/>
            <person name="Mercier A."/>
            <person name="Li F."/>
            <person name="Yang H."/>
            <person name="Xiang J."/>
        </authorList>
    </citation>
    <scope>NUCLEOTIDE SEQUENCE [LARGE SCALE GENOMIC DNA]</scope>
    <source>
        <strain evidence="2">Shaxun</strain>
        <tissue evidence="2">Muscle</tissue>
    </source>
</reference>
<sequence>MAEDGDLTVSTGSEYPRDCSEVRDYLMKFSSRFSTMKSGVYLIQPDDALEPFRVYCNNSIDGGVGLLIKPHADMRESGSESGFVCGSESGSVCGSIIQRRVDGSVDFFRKWYDYKHGFGFLNGEFWLGNDKISLLTNQKKYEIRIDMNNQHDVPYFAKYDRFRISDESSKYRLVELGQYLPESTCTDSFAIHRNMSFTTTDNDNDKHGTGNCALSQGSAWWYNRCDECDLNSRYFFRTGDFVDACIEWTGLPGGNCNLKFTEMKVRPL</sequence>
<dbReference type="AlphaFoldDB" id="A0A2G8K2I6"/>
<accession>A0A2G8K2I6</accession>
<dbReference type="InterPro" id="IPR050373">
    <property type="entry name" value="Fibrinogen_C-term_domain"/>
</dbReference>
<dbReference type="Gene3D" id="3.90.215.10">
    <property type="entry name" value="Gamma Fibrinogen, chain A, domain 1"/>
    <property type="match status" value="1"/>
</dbReference>
<dbReference type="SUPFAM" id="SSF56496">
    <property type="entry name" value="Fibrinogen C-terminal domain-like"/>
    <property type="match status" value="1"/>
</dbReference>
<name>A0A2G8K2I6_STIJA</name>
<dbReference type="EMBL" id="MRZV01000955">
    <property type="protein sequence ID" value="PIK42175.1"/>
    <property type="molecule type" value="Genomic_DNA"/>
</dbReference>
<feature type="domain" description="Fibrinogen C-terminal" evidence="1">
    <location>
        <begin position="10"/>
        <end position="268"/>
    </location>
</feature>
<dbReference type="CDD" id="cd00087">
    <property type="entry name" value="FReD"/>
    <property type="match status" value="1"/>
</dbReference>
<evidence type="ECO:0000313" key="2">
    <source>
        <dbReference type="EMBL" id="PIK42175.1"/>
    </source>
</evidence>
<dbReference type="SMART" id="SM00186">
    <property type="entry name" value="FBG"/>
    <property type="match status" value="1"/>
</dbReference>
<dbReference type="InterPro" id="IPR036056">
    <property type="entry name" value="Fibrinogen-like_C"/>
</dbReference>
<comment type="caution">
    <text evidence="2">The sequence shown here is derived from an EMBL/GenBank/DDBJ whole genome shotgun (WGS) entry which is preliminary data.</text>
</comment>
<dbReference type="Proteomes" id="UP000230750">
    <property type="component" value="Unassembled WGS sequence"/>
</dbReference>
<dbReference type="InterPro" id="IPR002181">
    <property type="entry name" value="Fibrinogen_a/b/g_C_dom"/>
</dbReference>
<evidence type="ECO:0000259" key="1">
    <source>
        <dbReference type="PROSITE" id="PS51406"/>
    </source>
</evidence>
<dbReference type="PROSITE" id="PS51406">
    <property type="entry name" value="FIBRINOGEN_C_2"/>
    <property type="match status" value="1"/>
</dbReference>
<evidence type="ECO:0000313" key="3">
    <source>
        <dbReference type="Proteomes" id="UP000230750"/>
    </source>
</evidence>
<dbReference type="InterPro" id="IPR014716">
    <property type="entry name" value="Fibrinogen_a/b/g_C_1"/>
</dbReference>
<proteinExistence type="predicted"/>
<dbReference type="Pfam" id="PF00147">
    <property type="entry name" value="Fibrinogen_C"/>
    <property type="match status" value="1"/>
</dbReference>
<protein>
    <recommendedName>
        <fullName evidence="1">Fibrinogen C-terminal domain-containing protein</fullName>
    </recommendedName>
</protein>
<keyword evidence="3" id="KW-1185">Reference proteome</keyword>
<dbReference type="PANTHER" id="PTHR19143">
    <property type="entry name" value="FIBRINOGEN/TENASCIN/ANGIOPOEITIN"/>
    <property type="match status" value="1"/>
</dbReference>
<gene>
    <name evidence="2" type="ORF">BSL78_20973</name>
</gene>
<dbReference type="GO" id="GO:0005615">
    <property type="term" value="C:extracellular space"/>
    <property type="evidence" value="ECO:0007669"/>
    <property type="project" value="TreeGrafter"/>
</dbReference>
<organism evidence="2 3">
    <name type="scientific">Stichopus japonicus</name>
    <name type="common">Sea cucumber</name>
    <dbReference type="NCBI Taxonomy" id="307972"/>
    <lineage>
        <taxon>Eukaryota</taxon>
        <taxon>Metazoa</taxon>
        <taxon>Echinodermata</taxon>
        <taxon>Eleutherozoa</taxon>
        <taxon>Echinozoa</taxon>
        <taxon>Holothuroidea</taxon>
        <taxon>Aspidochirotacea</taxon>
        <taxon>Aspidochirotida</taxon>
        <taxon>Stichopodidae</taxon>
        <taxon>Apostichopus</taxon>
    </lineage>
</organism>